<protein>
    <submittedName>
        <fullName evidence="2">Uncharacterized protein</fullName>
    </submittedName>
</protein>
<proteinExistence type="predicted"/>
<accession>A0ABQ8Q149</accession>
<feature type="signal peptide" evidence="1">
    <location>
        <begin position="1"/>
        <end position="19"/>
    </location>
</feature>
<gene>
    <name evidence="2" type="ORF">F5050DRAFT_945455</name>
</gene>
<evidence type="ECO:0000313" key="2">
    <source>
        <dbReference type="EMBL" id="KAJ3992347.1"/>
    </source>
</evidence>
<dbReference type="EMBL" id="MU790868">
    <property type="protein sequence ID" value="KAJ3992347.1"/>
    <property type="molecule type" value="Genomic_DNA"/>
</dbReference>
<sequence>MLSRLILLIVAASTIVVQCRPLVLSSPTQAFSTGVDHKAAKSPAQPHPTDTRFTLLGWMPILKSKVEEREKTGTAFDKYALQPSIYAAPSADLLKYESEVYELVSANIYFLPR</sequence>
<evidence type="ECO:0000256" key="1">
    <source>
        <dbReference type="SAM" id="SignalP"/>
    </source>
</evidence>
<name>A0ABQ8Q149_9AGAR</name>
<evidence type="ECO:0000313" key="3">
    <source>
        <dbReference type="Proteomes" id="UP001163828"/>
    </source>
</evidence>
<feature type="chain" id="PRO_5045396464" evidence="1">
    <location>
        <begin position="20"/>
        <end position="113"/>
    </location>
</feature>
<keyword evidence="3" id="KW-1185">Reference proteome</keyword>
<keyword evidence="1" id="KW-0732">Signal</keyword>
<dbReference type="Proteomes" id="UP001163828">
    <property type="component" value="Unassembled WGS sequence"/>
</dbReference>
<reference evidence="2" key="1">
    <citation type="submission" date="2022-08" db="EMBL/GenBank/DDBJ databases">
        <authorList>
            <consortium name="DOE Joint Genome Institute"/>
            <person name="Min B."/>
            <person name="Riley R."/>
            <person name="Sierra-Patev S."/>
            <person name="Naranjo-Ortiz M."/>
            <person name="Looney B."/>
            <person name="Konkel Z."/>
            <person name="Slot J.C."/>
            <person name="Sakamoto Y."/>
            <person name="Steenwyk J.L."/>
            <person name="Rokas A."/>
            <person name="Carro J."/>
            <person name="Camarero S."/>
            <person name="Ferreira P."/>
            <person name="Molpeceres G."/>
            <person name="Ruiz-Duenas F.J."/>
            <person name="Serrano A."/>
            <person name="Henrissat B."/>
            <person name="Drula E."/>
            <person name="Hughes K.W."/>
            <person name="Mata J.L."/>
            <person name="Ishikawa N.K."/>
            <person name="Vargas-Isla R."/>
            <person name="Ushijima S."/>
            <person name="Smith C.A."/>
            <person name="Ahrendt S."/>
            <person name="Andreopoulos W."/>
            <person name="He G."/>
            <person name="Labutti K."/>
            <person name="Lipzen A."/>
            <person name="Ng V."/>
            <person name="Sandor L."/>
            <person name="Barry K."/>
            <person name="Martinez A.T."/>
            <person name="Xiao Y."/>
            <person name="Gibbons J.G."/>
            <person name="Terashima K."/>
            <person name="Hibbett D.S."/>
            <person name="Grigoriev I.V."/>
        </authorList>
    </citation>
    <scope>NUCLEOTIDE SEQUENCE</scope>
    <source>
        <strain evidence="2">TFB10827</strain>
    </source>
</reference>
<organism evidence="2 3">
    <name type="scientific">Lentinula boryana</name>
    <dbReference type="NCBI Taxonomy" id="40481"/>
    <lineage>
        <taxon>Eukaryota</taxon>
        <taxon>Fungi</taxon>
        <taxon>Dikarya</taxon>
        <taxon>Basidiomycota</taxon>
        <taxon>Agaricomycotina</taxon>
        <taxon>Agaricomycetes</taxon>
        <taxon>Agaricomycetidae</taxon>
        <taxon>Agaricales</taxon>
        <taxon>Marasmiineae</taxon>
        <taxon>Omphalotaceae</taxon>
        <taxon>Lentinula</taxon>
    </lineage>
</organism>
<comment type="caution">
    <text evidence="2">The sequence shown here is derived from an EMBL/GenBank/DDBJ whole genome shotgun (WGS) entry which is preliminary data.</text>
</comment>